<dbReference type="RefSeq" id="WP_218778203.1">
    <property type="nucleotide sequence ID" value="NZ_NBTZ01000180.1"/>
</dbReference>
<dbReference type="EMBL" id="NBTZ01000180">
    <property type="protein sequence ID" value="OTP65551.1"/>
    <property type="molecule type" value="Genomic_DNA"/>
</dbReference>
<accession>A0A242M4Q2</accession>
<name>A0A242M4Q2_CABSO</name>
<dbReference type="Proteomes" id="UP000195221">
    <property type="component" value="Unassembled WGS sequence"/>
</dbReference>
<evidence type="ECO:0000313" key="4">
    <source>
        <dbReference type="EMBL" id="OTP65551.1"/>
    </source>
</evidence>
<dbReference type="Gene3D" id="3.40.190.290">
    <property type="match status" value="1"/>
</dbReference>
<dbReference type="PANTHER" id="PTHR30537:SF5">
    <property type="entry name" value="HTH-TYPE TRANSCRIPTIONAL ACTIVATOR TTDR-RELATED"/>
    <property type="match status" value="1"/>
</dbReference>
<evidence type="ECO:0000313" key="5">
    <source>
        <dbReference type="Proteomes" id="UP000195221"/>
    </source>
</evidence>
<dbReference type="InterPro" id="IPR058163">
    <property type="entry name" value="LysR-type_TF_proteobact-type"/>
</dbReference>
<keyword evidence="2" id="KW-0812">Transmembrane</keyword>
<dbReference type="SUPFAM" id="SSF53850">
    <property type="entry name" value="Periplasmic binding protein-like II"/>
    <property type="match status" value="1"/>
</dbReference>
<reference evidence="4 5" key="1">
    <citation type="submission" date="2017-03" db="EMBL/GenBank/DDBJ databases">
        <title>Genome analysis of strain PAMC 26577.</title>
        <authorList>
            <person name="Oh H.-M."/>
            <person name="Yang J.-A."/>
        </authorList>
    </citation>
    <scope>NUCLEOTIDE SEQUENCE [LARGE SCALE GENOMIC DNA]</scope>
    <source>
        <strain evidence="4 5">PAMC 26577</strain>
    </source>
</reference>
<dbReference type="AlphaFoldDB" id="A0A242M4Q2"/>
<gene>
    <name evidence="4" type="ORF">PAMC26577_39375</name>
</gene>
<dbReference type="InterPro" id="IPR005119">
    <property type="entry name" value="LysR_subst-bd"/>
</dbReference>
<keyword evidence="2" id="KW-0472">Membrane</keyword>
<dbReference type="Pfam" id="PF03466">
    <property type="entry name" value="LysR_substrate"/>
    <property type="match status" value="1"/>
</dbReference>
<organism evidence="4 5">
    <name type="scientific">Caballeronia sordidicola</name>
    <name type="common">Burkholderia sordidicola</name>
    <dbReference type="NCBI Taxonomy" id="196367"/>
    <lineage>
        <taxon>Bacteria</taxon>
        <taxon>Pseudomonadati</taxon>
        <taxon>Pseudomonadota</taxon>
        <taxon>Betaproteobacteria</taxon>
        <taxon>Burkholderiales</taxon>
        <taxon>Burkholderiaceae</taxon>
        <taxon>Caballeronia</taxon>
    </lineage>
</organism>
<comment type="caution">
    <text evidence="4">The sequence shown here is derived from an EMBL/GenBank/DDBJ whole genome shotgun (WGS) entry which is preliminary data.</text>
</comment>
<evidence type="ECO:0000256" key="2">
    <source>
        <dbReference type="SAM" id="Phobius"/>
    </source>
</evidence>
<sequence length="81" mass="8826">MDSAEALVAAAINGAGVINLPTYLLATEIRQGRLQPVLETFAVAGTPIRATYPTRRPLTPKVRVFIDQLVDAWQPAPPWET</sequence>
<comment type="similarity">
    <text evidence="1">Belongs to the LysR transcriptional regulatory family.</text>
</comment>
<keyword evidence="2" id="KW-1133">Transmembrane helix</keyword>
<evidence type="ECO:0000259" key="3">
    <source>
        <dbReference type="Pfam" id="PF03466"/>
    </source>
</evidence>
<dbReference type="PANTHER" id="PTHR30537">
    <property type="entry name" value="HTH-TYPE TRANSCRIPTIONAL REGULATOR"/>
    <property type="match status" value="1"/>
</dbReference>
<feature type="domain" description="LysR substrate-binding" evidence="3">
    <location>
        <begin position="1"/>
        <end position="73"/>
    </location>
</feature>
<proteinExistence type="inferred from homology"/>
<protein>
    <submittedName>
        <fullName evidence="4">Transcriptional regulator, LysR family</fullName>
    </submittedName>
</protein>
<feature type="transmembrane region" description="Helical" evidence="2">
    <location>
        <begin position="6"/>
        <end position="26"/>
    </location>
</feature>
<evidence type="ECO:0000256" key="1">
    <source>
        <dbReference type="ARBA" id="ARBA00009437"/>
    </source>
</evidence>